<feature type="compositionally biased region" description="Polar residues" evidence="1">
    <location>
        <begin position="26"/>
        <end position="42"/>
    </location>
</feature>
<feature type="region of interest" description="Disordered" evidence="1">
    <location>
        <begin position="239"/>
        <end position="295"/>
    </location>
</feature>
<accession>A0A9P4M3I2</accession>
<dbReference type="Proteomes" id="UP000799772">
    <property type="component" value="Unassembled WGS sequence"/>
</dbReference>
<evidence type="ECO:0000313" key="3">
    <source>
        <dbReference type="Proteomes" id="UP000799772"/>
    </source>
</evidence>
<feature type="compositionally biased region" description="Polar residues" evidence="1">
    <location>
        <begin position="243"/>
        <end position="266"/>
    </location>
</feature>
<evidence type="ECO:0000313" key="2">
    <source>
        <dbReference type="EMBL" id="KAF2095758.1"/>
    </source>
</evidence>
<name>A0A9P4M3I2_9PEZI</name>
<reference evidence="2" key="1">
    <citation type="journal article" date="2020" name="Stud. Mycol.">
        <title>101 Dothideomycetes genomes: a test case for predicting lifestyles and emergence of pathogens.</title>
        <authorList>
            <person name="Haridas S."/>
            <person name="Albert R."/>
            <person name="Binder M."/>
            <person name="Bloem J."/>
            <person name="Labutti K."/>
            <person name="Salamov A."/>
            <person name="Andreopoulos B."/>
            <person name="Baker S."/>
            <person name="Barry K."/>
            <person name="Bills G."/>
            <person name="Bluhm B."/>
            <person name="Cannon C."/>
            <person name="Castanera R."/>
            <person name="Culley D."/>
            <person name="Daum C."/>
            <person name="Ezra D."/>
            <person name="Gonzalez J."/>
            <person name="Henrissat B."/>
            <person name="Kuo A."/>
            <person name="Liang C."/>
            <person name="Lipzen A."/>
            <person name="Lutzoni F."/>
            <person name="Magnuson J."/>
            <person name="Mondo S."/>
            <person name="Nolan M."/>
            <person name="Ohm R."/>
            <person name="Pangilinan J."/>
            <person name="Park H.-J."/>
            <person name="Ramirez L."/>
            <person name="Alfaro M."/>
            <person name="Sun H."/>
            <person name="Tritt A."/>
            <person name="Yoshinaga Y."/>
            <person name="Zwiers L.-H."/>
            <person name="Turgeon B."/>
            <person name="Goodwin S."/>
            <person name="Spatafora J."/>
            <person name="Crous P."/>
            <person name="Grigoriev I."/>
        </authorList>
    </citation>
    <scope>NUCLEOTIDE SEQUENCE</scope>
    <source>
        <strain evidence="2">CBS 133067</strain>
    </source>
</reference>
<feature type="region of interest" description="Disordered" evidence="1">
    <location>
        <begin position="369"/>
        <end position="405"/>
    </location>
</feature>
<evidence type="ECO:0000256" key="1">
    <source>
        <dbReference type="SAM" id="MobiDB-lite"/>
    </source>
</evidence>
<dbReference type="AlphaFoldDB" id="A0A9P4M3I2"/>
<proteinExistence type="predicted"/>
<keyword evidence="3" id="KW-1185">Reference proteome</keyword>
<gene>
    <name evidence="2" type="ORF">NA57DRAFT_79467</name>
</gene>
<feature type="region of interest" description="Disordered" evidence="1">
    <location>
        <begin position="1"/>
        <end position="82"/>
    </location>
</feature>
<feature type="compositionally biased region" description="Polar residues" evidence="1">
    <location>
        <begin position="50"/>
        <end position="64"/>
    </location>
</feature>
<feature type="compositionally biased region" description="Polar residues" evidence="1">
    <location>
        <begin position="369"/>
        <end position="385"/>
    </location>
</feature>
<dbReference type="EMBL" id="ML978131">
    <property type="protein sequence ID" value="KAF2095758.1"/>
    <property type="molecule type" value="Genomic_DNA"/>
</dbReference>
<organism evidence="2 3">
    <name type="scientific">Rhizodiscina lignyota</name>
    <dbReference type="NCBI Taxonomy" id="1504668"/>
    <lineage>
        <taxon>Eukaryota</taxon>
        <taxon>Fungi</taxon>
        <taxon>Dikarya</taxon>
        <taxon>Ascomycota</taxon>
        <taxon>Pezizomycotina</taxon>
        <taxon>Dothideomycetes</taxon>
        <taxon>Pleosporomycetidae</taxon>
        <taxon>Aulographales</taxon>
        <taxon>Rhizodiscinaceae</taxon>
        <taxon>Rhizodiscina</taxon>
    </lineage>
</organism>
<comment type="caution">
    <text evidence="2">The sequence shown here is derived from an EMBL/GenBank/DDBJ whole genome shotgun (WGS) entry which is preliminary data.</text>
</comment>
<feature type="compositionally biased region" description="Basic residues" evidence="1">
    <location>
        <begin position="9"/>
        <end position="25"/>
    </location>
</feature>
<protein>
    <submittedName>
        <fullName evidence="2">Uncharacterized protein</fullName>
    </submittedName>
</protein>
<sequence length="494" mass="54087">MEKPDGSKRPRRPSRLARWAQKLRRSSSQSTAQMRSMAQQVNKELKGEPSENTTQTPPAAQQANEEPREEHNNESIASTNNSEMSLMIAIGTVQSRRPTIQHVPSGIQATIAELDSVSQLTLVSNFSNPSVAEIPHVARHVAEPAIRTRRISRFIEGVETAFDPRRSWNSSGTTASQLVDEPISEREEFLDTFTQPGTADNSAVPQVYWSLSVRNTEDIVHAGPSGTQSRRSFSARIIEEDTAQNSPADTQAYGSLSIDNTESGAHTSPPPVTPTISSLSARRRPPPLQLTLTGTSLNVPETVRPRHAYSSLNLSSPSPSVNEAIRSGQAVQELRMWVRSFSLPERVRPGVAWLPPTTEQAMAEHGTFSASVSTENGSEGDSTPRASAPDTPTRDTMPFPRLEDYTPSVYSSTEDVFGLLVRPPPARRGYTAVIDEVDEVVDMYGGLGGAEAAAPLVDVVDRGQENVFPLRRESLRRDGGRVVEGYRRLVMEPF</sequence>